<sequence>MKASEILILNGLGTKKQVKKLIKNRLVFLNGRVVEEDQEVEGSLYYQEQALDMHPLKYIMLHKPTGYLSANKDEYERTITDLLPYRHLSMIGRLDRETSGLMLLTNEKKLAKRLILPEYHIERTYQFTCLKPLTSDDIQSFAEGIVIDGNIKTEKVQLRLASKQSGEITLHEGKYHEIRKMFLSCHNGIKTLHRISYGGIRLDIPEGSYRELTIEEVNQLHRLVEDEED</sequence>
<protein>
    <recommendedName>
        <fullName evidence="5">Pseudouridine synthase</fullName>
        <ecNumber evidence="5">5.4.99.-</ecNumber>
    </recommendedName>
</protein>
<evidence type="ECO:0000313" key="8">
    <source>
        <dbReference type="Proteomes" id="UP000442619"/>
    </source>
</evidence>
<dbReference type="PROSITE" id="PS01149">
    <property type="entry name" value="PSI_RSU"/>
    <property type="match status" value="1"/>
</dbReference>
<dbReference type="NCBIfam" id="TIGR00093">
    <property type="entry name" value="pseudouridine synthase"/>
    <property type="match status" value="1"/>
</dbReference>
<comment type="similarity">
    <text evidence="1 5">Belongs to the pseudouridine synthase RsuA family.</text>
</comment>
<dbReference type="Proteomes" id="UP000442619">
    <property type="component" value="Unassembled WGS sequence"/>
</dbReference>
<dbReference type="Pfam" id="PF00849">
    <property type="entry name" value="PseudoU_synth_2"/>
    <property type="match status" value="1"/>
</dbReference>
<name>A0A844FW00_9FIRM</name>
<evidence type="ECO:0000259" key="6">
    <source>
        <dbReference type="Pfam" id="PF00849"/>
    </source>
</evidence>
<gene>
    <name evidence="7" type="ORF">FYJ79_11270</name>
</gene>
<dbReference type="InterPro" id="IPR000748">
    <property type="entry name" value="PsdUridine_synth_RsuA/RluB/E/F"/>
</dbReference>
<dbReference type="InterPro" id="IPR020094">
    <property type="entry name" value="TruA/RsuA/RluB/E/F_N"/>
</dbReference>
<dbReference type="RefSeq" id="WP_154518470.1">
    <property type="nucleotide sequence ID" value="NZ_VUNM01000039.1"/>
</dbReference>
<accession>A0A844FW00</accession>
<dbReference type="EMBL" id="VUNM01000039">
    <property type="protein sequence ID" value="MST90137.1"/>
    <property type="molecule type" value="Genomic_DNA"/>
</dbReference>
<keyword evidence="8" id="KW-1185">Reference proteome</keyword>
<keyword evidence="2 4" id="KW-0694">RNA-binding</keyword>
<feature type="domain" description="Pseudouridine synthase RsuA/RluA-like" evidence="6">
    <location>
        <begin position="57"/>
        <end position="183"/>
    </location>
</feature>
<dbReference type="Gene3D" id="3.30.70.580">
    <property type="entry name" value="Pseudouridine synthase I, catalytic domain, N-terminal subdomain"/>
    <property type="match status" value="1"/>
</dbReference>
<dbReference type="PROSITE" id="PS50889">
    <property type="entry name" value="S4"/>
    <property type="match status" value="1"/>
</dbReference>
<evidence type="ECO:0000256" key="3">
    <source>
        <dbReference type="ARBA" id="ARBA00023235"/>
    </source>
</evidence>
<dbReference type="InterPro" id="IPR006145">
    <property type="entry name" value="PsdUridine_synth_RsuA/RluA"/>
</dbReference>
<proteinExistence type="inferred from homology"/>
<dbReference type="GO" id="GO:0006364">
    <property type="term" value="P:rRNA processing"/>
    <property type="evidence" value="ECO:0007669"/>
    <property type="project" value="UniProtKB-ARBA"/>
</dbReference>
<dbReference type="AlphaFoldDB" id="A0A844FW00"/>
<dbReference type="GO" id="GO:0140098">
    <property type="term" value="F:catalytic activity, acting on RNA"/>
    <property type="evidence" value="ECO:0007669"/>
    <property type="project" value="UniProtKB-ARBA"/>
</dbReference>
<dbReference type="PANTHER" id="PTHR47683:SF4">
    <property type="entry name" value="PSEUDOURIDINE SYNTHASE"/>
    <property type="match status" value="1"/>
</dbReference>
<dbReference type="EC" id="5.4.99.-" evidence="5"/>
<comment type="caution">
    <text evidence="7">The sequence shown here is derived from an EMBL/GenBank/DDBJ whole genome shotgun (WGS) entry which is preliminary data.</text>
</comment>
<dbReference type="PANTHER" id="PTHR47683">
    <property type="entry name" value="PSEUDOURIDINE SYNTHASE FAMILY PROTEIN-RELATED"/>
    <property type="match status" value="1"/>
</dbReference>
<dbReference type="InterPro" id="IPR018496">
    <property type="entry name" value="PsdUridine_synth_RsuA/RluB_CS"/>
</dbReference>
<organism evidence="7 8">
    <name type="scientific">Sharpea porci</name>
    <dbReference type="NCBI Taxonomy" id="2652286"/>
    <lineage>
        <taxon>Bacteria</taxon>
        <taxon>Bacillati</taxon>
        <taxon>Bacillota</taxon>
        <taxon>Erysipelotrichia</taxon>
        <taxon>Erysipelotrichales</taxon>
        <taxon>Coprobacillaceae</taxon>
        <taxon>Sharpea</taxon>
    </lineage>
</organism>
<evidence type="ECO:0000256" key="5">
    <source>
        <dbReference type="RuleBase" id="RU003887"/>
    </source>
</evidence>
<dbReference type="InterPro" id="IPR042092">
    <property type="entry name" value="PsdUridine_s_RsuA/RluB/E/F_cat"/>
</dbReference>
<evidence type="ECO:0000256" key="1">
    <source>
        <dbReference type="ARBA" id="ARBA00008348"/>
    </source>
</evidence>
<reference evidence="7 8" key="1">
    <citation type="submission" date="2019-08" db="EMBL/GenBank/DDBJ databases">
        <title>In-depth cultivation of the pig gut microbiome towards novel bacterial diversity and tailored functional studies.</title>
        <authorList>
            <person name="Wylensek D."/>
            <person name="Hitch T.C.A."/>
            <person name="Clavel T."/>
        </authorList>
    </citation>
    <scope>NUCLEOTIDE SEQUENCE [LARGE SCALE GENOMIC DNA]</scope>
    <source>
        <strain evidence="7 8">CA-Schmier-601-WT-3</strain>
    </source>
</reference>
<keyword evidence="3 5" id="KW-0413">Isomerase</keyword>
<dbReference type="GO" id="GO:0003723">
    <property type="term" value="F:RNA binding"/>
    <property type="evidence" value="ECO:0007669"/>
    <property type="project" value="UniProtKB-KW"/>
</dbReference>
<dbReference type="InterPro" id="IPR050343">
    <property type="entry name" value="RsuA_PseudoU_synthase"/>
</dbReference>
<dbReference type="GO" id="GO:0001522">
    <property type="term" value="P:pseudouridine synthesis"/>
    <property type="evidence" value="ECO:0007669"/>
    <property type="project" value="InterPro"/>
</dbReference>
<dbReference type="InterPro" id="IPR020103">
    <property type="entry name" value="PsdUridine_synth_cat_dom_sf"/>
</dbReference>
<evidence type="ECO:0000256" key="2">
    <source>
        <dbReference type="ARBA" id="ARBA00022884"/>
    </source>
</evidence>
<dbReference type="Gene3D" id="3.30.70.1560">
    <property type="entry name" value="Alpha-L RNA-binding motif"/>
    <property type="match status" value="1"/>
</dbReference>
<dbReference type="SUPFAM" id="SSF55120">
    <property type="entry name" value="Pseudouridine synthase"/>
    <property type="match status" value="1"/>
</dbReference>
<evidence type="ECO:0000313" key="7">
    <source>
        <dbReference type="EMBL" id="MST90137.1"/>
    </source>
</evidence>
<dbReference type="GO" id="GO:0009982">
    <property type="term" value="F:pseudouridine synthase activity"/>
    <property type="evidence" value="ECO:0007669"/>
    <property type="project" value="InterPro"/>
</dbReference>
<evidence type="ECO:0000256" key="4">
    <source>
        <dbReference type="PROSITE-ProRule" id="PRU00182"/>
    </source>
</evidence>